<reference evidence="16" key="1">
    <citation type="submission" date="2020-11" db="EMBL/GenBank/DDBJ databases">
        <authorList>
            <person name="Tran Van P."/>
        </authorList>
    </citation>
    <scope>NUCLEOTIDE SEQUENCE</scope>
</reference>
<dbReference type="EMBL" id="OA882173">
    <property type="protein sequence ID" value="CAD7273493.1"/>
    <property type="molecule type" value="Genomic_DNA"/>
</dbReference>
<dbReference type="PROSITE" id="PS50102">
    <property type="entry name" value="RRM"/>
    <property type="match status" value="1"/>
</dbReference>
<dbReference type="PROSITE" id="PS52013">
    <property type="entry name" value="ZF_C6H2"/>
    <property type="match status" value="1"/>
</dbReference>
<dbReference type="Pfam" id="PF22600">
    <property type="entry name" value="MTPAP-like_central"/>
    <property type="match status" value="1"/>
</dbReference>
<feature type="domain" description="C6H2-type" evidence="15">
    <location>
        <begin position="859"/>
        <end position="912"/>
    </location>
</feature>
<evidence type="ECO:0000256" key="12">
    <source>
        <dbReference type="RuleBase" id="RU003653"/>
    </source>
</evidence>
<evidence type="ECO:0000256" key="8">
    <source>
        <dbReference type="ARBA" id="ARBA00022884"/>
    </source>
</evidence>
<dbReference type="GO" id="GO:1990817">
    <property type="term" value="F:poly(A) RNA polymerase activity"/>
    <property type="evidence" value="ECO:0007669"/>
    <property type="project" value="UniProtKB-ARBA"/>
</dbReference>
<evidence type="ECO:0000256" key="13">
    <source>
        <dbReference type="SAM" id="MobiDB-lite"/>
    </source>
</evidence>
<dbReference type="InterPro" id="IPR000994">
    <property type="entry name" value="Pept_M24"/>
</dbReference>
<feature type="binding site" evidence="9">
    <location>
        <position position="1067"/>
    </location>
    <ligand>
        <name>Zn(2+)</name>
        <dbReference type="ChEBI" id="CHEBI:29105"/>
        <label>3</label>
    </ligand>
</feature>
<dbReference type="SUPFAM" id="SSF81631">
    <property type="entry name" value="PAP/OAS1 substrate-binding domain"/>
    <property type="match status" value="1"/>
</dbReference>
<keyword evidence="5 11" id="KW-0863">Zinc-finger</keyword>
<feature type="binding site" evidence="9">
    <location>
        <position position="1067"/>
    </location>
    <ligand>
        <name>Zn(2+)</name>
        <dbReference type="ChEBI" id="CHEBI:29105"/>
        <label>4</label>
        <note>catalytic</note>
    </ligand>
</feature>
<dbReference type="Pfam" id="PF00557">
    <property type="entry name" value="Peptidase_M24"/>
    <property type="match status" value="1"/>
</dbReference>
<dbReference type="GO" id="GO:0006508">
    <property type="term" value="P:proteolysis"/>
    <property type="evidence" value="ECO:0007669"/>
    <property type="project" value="UniProtKB-KW"/>
</dbReference>
<dbReference type="InterPro" id="IPR054708">
    <property type="entry name" value="MTPAP-like_central"/>
</dbReference>
<evidence type="ECO:0000256" key="10">
    <source>
        <dbReference type="PROSITE-ProRule" id="PRU00176"/>
    </source>
</evidence>
<comment type="subunit">
    <text evidence="9">Associates with the 60S ribosomal subunit of the 80S translational complex.</text>
</comment>
<dbReference type="PROSITE" id="PS00680">
    <property type="entry name" value="MAP_1"/>
    <property type="match status" value="1"/>
</dbReference>
<dbReference type="SUPFAM" id="SSF81301">
    <property type="entry name" value="Nucleotidyltransferase"/>
    <property type="match status" value="1"/>
</dbReference>
<feature type="binding site" evidence="9">
    <location>
        <position position="1163"/>
    </location>
    <ligand>
        <name>Zn(2+)</name>
        <dbReference type="ChEBI" id="CHEBI:29105"/>
        <label>4</label>
        <note>catalytic</note>
    </ligand>
</feature>
<comment type="cofactor">
    <cofactor evidence="12">
        <name>Co(2+)</name>
        <dbReference type="ChEBI" id="CHEBI:48828"/>
    </cofactor>
    <cofactor evidence="12">
        <name>Zn(2+)</name>
        <dbReference type="ChEBI" id="CHEBI:29105"/>
    </cofactor>
    <cofactor evidence="12">
        <name>Mn(2+)</name>
        <dbReference type="ChEBI" id="CHEBI:29035"/>
    </cofactor>
    <cofactor evidence="12">
        <name>Fe(2+)</name>
        <dbReference type="ChEBI" id="CHEBI:29033"/>
    </cofactor>
    <text evidence="12">Binds 2 divalent metal cations per subunit. Has a high-affinity and a low affinity metal-binding site. The true nature of the physiological cofactor is under debate. The enzyme is active with cobalt, zinc, manganese or divalent iron ions.</text>
</comment>
<keyword evidence="7" id="KW-0862">Zinc</keyword>
<feature type="binding site" evidence="9">
    <location>
        <position position="1130"/>
    </location>
    <ligand>
        <name>Zn(2+)</name>
        <dbReference type="ChEBI" id="CHEBI:29105"/>
        <label>4</label>
        <note>catalytic</note>
    </ligand>
</feature>
<dbReference type="SUPFAM" id="SSF55920">
    <property type="entry name" value="Creatinase/aminopeptidase"/>
    <property type="match status" value="1"/>
</dbReference>
<evidence type="ECO:0000256" key="1">
    <source>
        <dbReference type="ARBA" id="ARBA00022438"/>
    </source>
</evidence>
<protein>
    <recommendedName>
        <fullName evidence="12">Methionine aminopeptidase</fullName>
        <ecNumber evidence="12">3.4.11.18</ecNumber>
    </recommendedName>
</protein>
<comment type="function">
    <text evidence="9 12">Cotranslationally removes the N-terminal methionine from nascent proteins. The N-terminal methionine is often cleaved when the second residue in the primary sequence is small and uncharged (Met-Ala-, Cys, Gly, Pro, Ser, Thr, or Val).</text>
</comment>
<feature type="binding site" evidence="9">
    <location>
        <position position="1137"/>
    </location>
    <ligand>
        <name>a protein</name>
        <dbReference type="ChEBI" id="CHEBI:16541"/>
    </ligand>
    <ligandPart>
        <name>N-terminal L-methionine residue</name>
        <dbReference type="ChEBI" id="CHEBI:64731"/>
    </ligandPart>
</feature>
<dbReference type="PANTHER" id="PTHR43330">
    <property type="entry name" value="METHIONINE AMINOPEPTIDASE"/>
    <property type="match status" value="1"/>
</dbReference>
<proteinExistence type="inferred from homology"/>
<dbReference type="InterPro" id="IPR002467">
    <property type="entry name" value="Pept_M24A_MAP1"/>
</dbReference>
<feature type="compositionally biased region" description="Basic and acidic residues" evidence="13">
    <location>
        <begin position="819"/>
        <end position="832"/>
    </location>
</feature>
<evidence type="ECO:0000259" key="14">
    <source>
        <dbReference type="PROSITE" id="PS50102"/>
    </source>
</evidence>
<dbReference type="OrthoDB" id="3209743at2759"/>
<dbReference type="SUPFAM" id="SSF54928">
    <property type="entry name" value="RNA-binding domain, RBD"/>
    <property type="match status" value="1"/>
</dbReference>
<comment type="cofactor">
    <cofactor evidence="9">
        <name>Zn(2+)</name>
        <dbReference type="ChEBI" id="CHEBI:29105"/>
    </cofactor>
    <cofactor evidence="9">
        <name>Co(2+)</name>
        <dbReference type="ChEBI" id="CHEBI:48828"/>
    </cofactor>
    <cofactor evidence="9">
        <name>Mn(2+)</name>
        <dbReference type="ChEBI" id="CHEBI:29035"/>
    </cofactor>
    <cofactor evidence="9">
        <name>Fe(2+)</name>
        <dbReference type="ChEBI" id="CHEBI:29033"/>
    </cofactor>
    <text evidence="9">Binds 2 divalent metal cations per subunit. Has a high-affinity and a low affinity metal-binding site. The true nature of the physiological cofactor is under debate. The enzyme is active with zinc, cobalt, manganese or divalent iron ions. Has high activity with zinc; zinc cofactor is transferred into the active site region by the ZNG1 zinc chaperone.</text>
</comment>
<dbReference type="InterPro" id="IPR035979">
    <property type="entry name" value="RBD_domain_sf"/>
</dbReference>
<dbReference type="InterPro" id="IPR001714">
    <property type="entry name" value="Pept_M24_MAP"/>
</dbReference>
<dbReference type="Proteomes" id="UP000678499">
    <property type="component" value="Unassembled WGS sequence"/>
</dbReference>
<dbReference type="CDD" id="cd01086">
    <property type="entry name" value="MetAP1"/>
    <property type="match status" value="1"/>
</dbReference>
<dbReference type="Pfam" id="PF15801">
    <property type="entry name" value="zf-C6H2"/>
    <property type="match status" value="1"/>
</dbReference>
<organism evidence="16">
    <name type="scientific">Notodromas monacha</name>
    <dbReference type="NCBI Taxonomy" id="399045"/>
    <lineage>
        <taxon>Eukaryota</taxon>
        <taxon>Metazoa</taxon>
        <taxon>Ecdysozoa</taxon>
        <taxon>Arthropoda</taxon>
        <taxon>Crustacea</taxon>
        <taxon>Oligostraca</taxon>
        <taxon>Ostracoda</taxon>
        <taxon>Podocopa</taxon>
        <taxon>Podocopida</taxon>
        <taxon>Cypridocopina</taxon>
        <taxon>Cypridoidea</taxon>
        <taxon>Cyprididae</taxon>
        <taxon>Notodromas</taxon>
    </lineage>
</organism>
<name>A0A7R9BGV7_9CRUS</name>
<keyword evidence="8 10" id="KW-0694">RNA-binding</keyword>
<dbReference type="AlphaFoldDB" id="A0A7R9BGV7"/>
<dbReference type="Gene3D" id="3.30.460.10">
    <property type="entry name" value="Beta Polymerase, domain 2"/>
    <property type="match status" value="1"/>
</dbReference>
<feature type="binding site" evidence="9">
    <location>
        <position position="1039"/>
    </location>
    <ligand>
        <name>a protein</name>
        <dbReference type="ChEBI" id="CHEBI:16541"/>
    </ligand>
    <ligandPart>
        <name>N-terminal L-methionine residue</name>
        <dbReference type="ChEBI" id="CHEBI:64731"/>
    </ligandPart>
</feature>
<comment type="similarity">
    <text evidence="9 11">Belongs to the peptidase M24A family. Methionine aminopeptidase type 1 subfamily.</text>
</comment>
<feature type="domain" description="RRM" evidence="14">
    <location>
        <begin position="46"/>
        <end position="126"/>
    </location>
</feature>
<feature type="binding site" evidence="9">
    <location>
        <position position="1194"/>
    </location>
    <ligand>
        <name>Zn(2+)</name>
        <dbReference type="ChEBI" id="CHEBI:29105"/>
        <label>4</label>
        <note>catalytic</note>
    </ligand>
</feature>
<dbReference type="InterPro" id="IPR031615">
    <property type="entry name" value="Zfn-C6H2"/>
</dbReference>
<feature type="region of interest" description="Disordered" evidence="13">
    <location>
        <begin position="796"/>
        <end position="841"/>
    </location>
</feature>
<keyword evidence="1 9" id="KW-0031">Aminopeptidase</keyword>
<evidence type="ECO:0000256" key="3">
    <source>
        <dbReference type="ARBA" id="ARBA00022670"/>
    </source>
</evidence>
<feature type="binding site" evidence="9">
    <location>
        <position position="1194"/>
    </location>
    <ligand>
        <name>Zn(2+)</name>
        <dbReference type="ChEBI" id="CHEBI:29105"/>
        <label>3</label>
    </ligand>
</feature>
<keyword evidence="4 9" id="KW-0479">Metal-binding</keyword>
<evidence type="ECO:0000256" key="11">
    <source>
        <dbReference type="PROSITE-ProRule" id="PRU01357"/>
    </source>
</evidence>
<comment type="subcellular location">
    <subcellularLocation>
        <location evidence="9">Cytoplasm</location>
    </subcellularLocation>
</comment>
<keyword evidence="3 9" id="KW-0645">Protease</keyword>
<evidence type="ECO:0000256" key="5">
    <source>
        <dbReference type="ARBA" id="ARBA00022771"/>
    </source>
</evidence>
<dbReference type="InterPro" id="IPR000504">
    <property type="entry name" value="RRM_dom"/>
</dbReference>
<evidence type="ECO:0000256" key="2">
    <source>
        <dbReference type="ARBA" id="ARBA00022490"/>
    </source>
</evidence>
<dbReference type="GO" id="GO:0004239">
    <property type="term" value="F:initiator methionyl aminopeptidase activity"/>
    <property type="evidence" value="ECO:0007669"/>
    <property type="project" value="UniProtKB-UniRule"/>
</dbReference>
<gene>
    <name evidence="16" type="ORF">NMOB1V02_LOCUS1377</name>
</gene>
<dbReference type="PRINTS" id="PR00599">
    <property type="entry name" value="MAPEPTIDASE"/>
</dbReference>
<evidence type="ECO:0000259" key="15">
    <source>
        <dbReference type="PROSITE" id="PS52013"/>
    </source>
</evidence>
<dbReference type="GO" id="GO:0070006">
    <property type="term" value="F:metalloaminopeptidase activity"/>
    <property type="evidence" value="ECO:0007669"/>
    <property type="project" value="UniProtKB-UniRule"/>
</dbReference>
<dbReference type="Gene3D" id="3.90.230.10">
    <property type="entry name" value="Creatinase/methionine aminopeptidase superfamily"/>
    <property type="match status" value="1"/>
</dbReference>
<dbReference type="CDD" id="cd00590">
    <property type="entry name" value="RRM_SF"/>
    <property type="match status" value="1"/>
</dbReference>
<dbReference type="GO" id="GO:0008270">
    <property type="term" value="F:zinc ion binding"/>
    <property type="evidence" value="ECO:0007669"/>
    <property type="project" value="UniProtKB-KW"/>
</dbReference>
<dbReference type="InterPro" id="IPR036005">
    <property type="entry name" value="Creatinase/aminopeptidase-like"/>
</dbReference>
<evidence type="ECO:0000256" key="7">
    <source>
        <dbReference type="ARBA" id="ARBA00022833"/>
    </source>
</evidence>
<dbReference type="PANTHER" id="PTHR43330:SF7">
    <property type="entry name" value="METHIONINE AMINOPEPTIDASE 1"/>
    <property type="match status" value="1"/>
</dbReference>
<dbReference type="NCBIfam" id="TIGR00500">
    <property type="entry name" value="met_pdase_I"/>
    <property type="match status" value="1"/>
</dbReference>
<dbReference type="InterPro" id="IPR043519">
    <property type="entry name" value="NT_sf"/>
</dbReference>
<evidence type="ECO:0000313" key="16">
    <source>
        <dbReference type="EMBL" id="CAD7273493.1"/>
    </source>
</evidence>
<dbReference type="Gene3D" id="1.10.1410.10">
    <property type="match status" value="1"/>
</dbReference>
<evidence type="ECO:0000256" key="9">
    <source>
        <dbReference type="HAMAP-Rule" id="MF_03174"/>
    </source>
</evidence>
<dbReference type="GO" id="GO:0005829">
    <property type="term" value="C:cytosol"/>
    <property type="evidence" value="ECO:0007669"/>
    <property type="project" value="TreeGrafter"/>
</dbReference>
<comment type="catalytic activity">
    <reaction evidence="9 12">
        <text>Release of N-terminal amino acids, preferentially methionine, from peptides and arylamides.</text>
        <dbReference type="EC" id="3.4.11.18"/>
    </reaction>
</comment>
<sequence length="1223" mass="137603">MNESKGWLCAACEMRIKPSLWLSHIFTKKHKTKSLVRNPSASELEKYVHVTGVDLDARDVAQNFLTFGLVINCDRVRGQKGTSPFYFVEFDTVDQAVTAVATGRHQIDGNTFYIRRRTANVFSATSCELDAIKENMMTSETPFHQIDNLISLIRVTDSEVTARQEFCAHLQGHLRQAFRAETEVLLFGSCVTRLGFRGADADIYVNYNFNEKDELTQEHQVRITANIIKKIPRASCIQPILKARVPIVKFSYPPLGIHVDISFRNEMSLRNSELILYYMSLDIRYWKMMMVLRWWAKKFGVTSAGSMRGGGCFTNYAFSWLVIFFLMQIERVPNVAWLQNGIEKLVEGWNCTFIPRNVGKQDSSYSILDLITRFFDYYSTFEFGLFAVCPLTGEPVNRLDLAKPEMLGPGFSLYKSACEKGASKIDQICAVCIQDPFELSYNVARGVSAKLSASFVAKCQEAARVCRLWFEEDALGGLYPLIYMALGDDAARKAVNSHFKVPFPRSVNASAWLPTMVFDISLDSCPLVNLCAQAGASSPEEYVKFWFDAVSEALGLVLSKFLFLTTWQFVPVPDQWSSLDEEKNVDELENFKPVFFCMLNAELQSAKLEAKNGLPAEASVAKNGLEKVLSPLPIVGRPVYGPIHRRSTRAKNLHAELLKNLTKFSMSPPLSSFFSEFKHPVMLRNSSQMNAKKSNPSLTLQEKEQYVSAHVLHTLREKEDFLTFEVPLRDLLVVITATANPRGVRVFLKEGSSVGSNVLFSASNFYGKANNVEKFLSTQLELLIRACLNDRERRAVPSNGTAREDDAEDGVEIPAENSEPNRKEAEVDHLRSDGGPGDENEEMRFNLSALTVRKVMEISHSCETFGCDAVANMQCPTCLKLNLKSAFFCSQECFKRSWSVHKLVHRTKTVTAYDPWPGFTFSGKLRPAKLSMRRDVPDNIPRPDYALHPEGISFSEQHSKGKQIVVLDDVKKEALAVACKLGREVLDEAVNAVEVGVTSDEIDRIVHEACVDRECYPSPLNYYQFPKSCCTSINEVICHGIPDVRPLHDGDILNIDVTVFHRGFHGDLNETLFVGNVSDTAKKLVQVTWECLEKAIAIVKPGEKYREVGNVIQKHAQHHGFSVVRAYCGHGIHELFHTAPSVPHYAKSRAMGTMKPGHSFTIEPMICEGTWKDMLWPDNWTAVTLDGKLSAQFEQTLIVTDTGCEILTKRLERNGQPYFMDSI</sequence>
<dbReference type="EMBL" id="CAJPEX010000136">
    <property type="protein sequence ID" value="CAG0913645.1"/>
    <property type="molecule type" value="Genomic_DNA"/>
</dbReference>
<dbReference type="GO" id="GO:0003723">
    <property type="term" value="F:RNA binding"/>
    <property type="evidence" value="ECO:0007669"/>
    <property type="project" value="UniProtKB-UniRule"/>
</dbReference>
<dbReference type="HAMAP" id="MF_01974">
    <property type="entry name" value="MetAP_1"/>
    <property type="match status" value="1"/>
</dbReference>
<keyword evidence="17" id="KW-1185">Reference proteome</keyword>
<evidence type="ECO:0000256" key="6">
    <source>
        <dbReference type="ARBA" id="ARBA00022801"/>
    </source>
</evidence>
<feature type="binding site" evidence="9">
    <location>
        <position position="1056"/>
    </location>
    <ligand>
        <name>Zn(2+)</name>
        <dbReference type="ChEBI" id="CHEBI:29105"/>
        <label>3</label>
    </ligand>
</feature>
<keyword evidence="6 9" id="KW-0378">Hydrolase</keyword>
<dbReference type="CDD" id="cd05402">
    <property type="entry name" value="NT_PAP_TUTase"/>
    <property type="match status" value="1"/>
</dbReference>
<dbReference type="EC" id="3.4.11.18" evidence="12"/>
<evidence type="ECO:0000256" key="4">
    <source>
        <dbReference type="ARBA" id="ARBA00022723"/>
    </source>
</evidence>
<evidence type="ECO:0000313" key="17">
    <source>
        <dbReference type="Proteomes" id="UP000678499"/>
    </source>
</evidence>
<accession>A0A7R9BGV7</accession>
<keyword evidence="2 9" id="KW-0963">Cytoplasm</keyword>